<accession>A0ABW4S7L0</accession>
<evidence type="ECO:0000313" key="2">
    <source>
        <dbReference type="Proteomes" id="UP001597353"/>
    </source>
</evidence>
<name>A0ABW4S7L0_9RHOB</name>
<keyword evidence="2" id="KW-1185">Reference proteome</keyword>
<dbReference type="EMBL" id="JBHUGH010000011">
    <property type="protein sequence ID" value="MFD1913389.1"/>
    <property type="molecule type" value="Genomic_DNA"/>
</dbReference>
<dbReference type="Proteomes" id="UP001597353">
    <property type="component" value="Unassembled WGS sequence"/>
</dbReference>
<organism evidence="1 2">
    <name type="scientific">Halodurantibacterium flavum</name>
    <dbReference type="NCBI Taxonomy" id="1382802"/>
    <lineage>
        <taxon>Bacteria</taxon>
        <taxon>Pseudomonadati</taxon>
        <taxon>Pseudomonadota</taxon>
        <taxon>Alphaproteobacteria</taxon>
        <taxon>Rhodobacterales</taxon>
        <taxon>Paracoccaceae</taxon>
        <taxon>Halodurantibacterium</taxon>
    </lineage>
</organism>
<comment type="caution">
    <text evidence="1">The sequence shown here is derived from an EMBL/GenBank/DDBJ whole genome shotgun (WGS) entry which is preliminary data.</text>
</comment>
<protein>
    <recommendedName>
        <fullName evidence="3">DUF2281 domain-containing protein</fullName>
    </recommendedName>
</protein>
<evidence type="ECO:0000313" key="1">
    <source>
        <dbReference type="EMBL" id="MFD1913389.1"/>
    </source>
</evidence>
<sequence>MLHTPKRMADLAEQIATRAETLAPQDEKLRALLSEMQELARVLPPETRERAGAEDDCEYEAMFNNMPI</sequence>
<proteinExistence type="predicted"/>
<evidence type="ECO:0008006" key="3">
    <source>
        <dbReference type="Google" id="ProtNLM"/>
    </source>
</evidence>
<gene>
    <name evidence="1" type="ORF">ACFSGJ_14335</name>
</gene>
<dbReference type="RefSeq" id="WP_390263210.1">
    <property type="nucleotide sequence ID" value="NZ_JBHUGH010000011.1"/>
</dbReference>
<reference evidence="2" key="1">
    <citation type="journal article" date="2019" name="Int. J. Syst. Evol. Microbiol.">
        <title>The Global Catalogue of Microorganisms (GCM) 10K type strain sequencing project: providing services to taxonomists for standard genome sequencing and annotation.</title>
        <authorList>
            <consortium name="The Broad Institute Genomics Platform"/>
            <consortium name="The Broad Institute Genome Sequencing Center for Infectious Disease"/>
            <person name="Wu L."/>
            <person name="Ma J."/>
        </authorList>
    </citation>
    <scope>NUCLEOTIDE SEQUENCE [LARGE SCALE GENOMIC DNA]</scope>
    <source>
        <strain evidence="2">CGMCC 4.7242</strain>
    </source>
</reference>